<evidence type="ECO:0000313" key="1">
    <source>
        <dbReference type="EMBL" id="MCK9688464.1"/>
    </source>
</evidence>
<dbReference type="AlphaFoldDB" id="A0A9X1YKY1"/>
<dbReference type="EMBL" id="JAJLJH010000008">
    <property type="protein sequence ID" value="MCK9688464.1"/>
    <property type="molecule type" value="Genomic_DNA"/>
</dbReference>
<keyword evidence="2" id="KW-1185">Reference proteome</keyword>
<evidence type="ECO:0000313" key="2">
    <source>
        <dbReference type="Proteomes" id="UP001139353"/>
    </source>
</evidence>
<proteinExistence type="predicted"/>
<dbReference type="RefSeq" id="WP_275684501.1">
    <property type="nucleotide sequence ID" value="NZ_JAJLJH010000008.1"/>
</dbReference>
<accession>A0A9X1YKY1</accession>
<reference evidence="1" key="1">
    <citation type="submission" date="2021-11" db="EMBL/GenBank/DDBJ databases">
        <title>BS-T2-15 a new species belonging to the Comamonadaceae family isolated from the soil of a French oak forest.</title>
        <authorList>
            <person name="Mieszkin S."/>
            <person name="Alain K."/>
        </authorList>
    </citation>
    <scope>NUCLEOTIDE SEQUENCE</scope>
    <source>
        <strain evidence="1">BS-T2-15</strain>
    </source>
</reference>
<evidence type="ECO:0008006" key="3">
    <source>
        <dbReference type="Google" id="ProtNLM"/>
    </source>
</evidence>
<sequence length="125" mass="14141">MELLLLVAAGIVVFVGLKAARSRTYPHRLMDLEQALRLHATARRQSDPEGAAELMQLADDLAHAQRLVNGGDMALRAEWRRLRPQLLHLTGEAALQRVDLFYSDRKNSIQQAVYDLVKRIDARTN</sequence>
<organism evidence="1 2">
    <name type="scientific">Scleromatobacter humisilvae</name>
    <dbReference type="NCBI Taxonomy" id="2897159"/>
    <lineage>
        <taxon>Bacteria</taxon>
        <taxon>Pseudomonadati</taxon>
        <taxon>Pseudomonadota</taxon>
        <taxon>Betaproteobacteria</taxon>
        <taxon>Burkholderiales</taxon>
        <taxon>Sphaerotilaceae</taxon>
        <taxon>Scleromatobacter</taxon>
    </lineage>
</organism>
<name>A0A9X1YKY1_9BURK</name>
<protein>
    <recommendedName>
        <fullName evidence="3">DUF2489 domain-containing protein</fullName>
    </recommendedName>
</protein>
<comment type="caution">
    <text evidence="1">The sequence shown here is derived from an EMBL/GenBank/DDBJ whole genome shotgun (WGS) entry which is preliminary data.</text>
</comment>
<gene>
    <name evidence="1" type="ORF">LPC04_22370</name>
</gene>
<dbReference type="Proteomes" id="UP001139353">
    <property type="component" value="Unassembled WGS sequence"/>
</dbReference>